<dbReference type="OrthoDB" id="10389349at2759"/>
<dbReference type="KEGG" id="csl:COCSUDRAFT_66378"/>
<evidence type="ECO:0000313" key="2">
    <source>
        <dbReference type="EMBL" id="EIE22751.1"/>
    </source>
</evidence>
<dbReference type="GeneID" id="17040738"/>
<evidence type="ECO:0000313" key="3">
    <source>
        <dbReference type="Proteomes" id="UP000007264"/>
    </source>
</evidence>
<evidence type="ECO:0000256" key="1">
    <source>
        <dbReference type="SAM" id="MobiDB-lite"/>
    </source>
</evidence>
<comment type="caution">
    <text evidence="2">The sequence shown here is derived from an EMBL/GenBank/DDBJ whole genome shotgun (WGS) entry which is preliminary data.</text>
</comment>
<organism evidence="2 3">
    <name type="scientific">Coccomyxa subellipsoidea (strain C-169)</name>
    <name type="common">Green microalga</name>
    <dbReference type="NCBI Taxonomy" id="574566"/>
    <lineage>
        <taxon>Eukaryota</taxon>
        <taxon>Viridiplantae</taxon>
        <taxon>Chlorophyta</taxon>
        <taxon>core chlorophytes</taxon>
        <taxon>Trebouxiophyceae</taxon>
        <taxon>Trebouxiophyceae incertae sedis</taxon>
        <taxon>Coccomyxaceae</taxon>
        <taxon>Coccomyxa</taxon>
        <taxon>Coccomyxa subellipsoidea</taxon>
    </lineage>
</organism>
<dbReference type="RefSeq" id="XP_005647295.1">
    <property type="nucleotide sequence ID" value="XM_005647238.1"/>
</dbReference>
<reference evidence="2 3" key="1">
    <citation type="journal article" date="2012" name="Genome Biol.">
        <title>The genome of the polar eukaryotic microalga coccomyxa subellipsoidea reveals traits of cold adaptation.</title>
        <authorList>
            <person name="Blanc G."/>
            <person name="Agarkova I."/>
            <person name="Grimwood J."/>
            <person name="Kuo A."/>
            <person name="Brueggeman A."/>
            <person name="Dunigan D."/>
            <person name="Gurnon J."/>
            <person name="Ladunga I."/>
            <person name="Lindquist E."/>
            <person name="Lucas S."/>
            <person name="Pangilinan J."/>
            <person name="Proschold T."/>
            <person name="Salamov A."/>
            <person name="Schmutz J."/>
            <person name="Weeks D."/>
            <person name="Yamada T."/>
            <person name="Claverie J.M."/>
            <person name="Grigoriev I."/>
            <person name="Van Etten J."/>
            <person name="Lomsadze A."/>
            <person name="Borodovsky M."/>
        </authorList>
    </citation>
    <scope>NUCLEOTIDE SEQUENCE [LARGE SCALE GENOMIC DNA]</scope>
    <source>
        <strain evidence="2 3">C-169</strain>
    </source>
</reference>
<name>I0YWI2_COCSC</name>
<protein>
    <submittedName>
        <fullName evidence="2">Uncharacterized protein</fullName>
    </submittedName>
</protein>
<dbReference type="AlphaFoldDB" id="I0YWI2"/>
<dbReference type="Proteomes" id="UP000007264">
    <property type="component" value="Unassembled WGS sequence"/>
</dbReference>
<gene>
    <name evidence="2" type="ORF">COCSUDRAFT_66378</name>
</gene>
<proteinExistence type="predicted"/>
<feature type="region of interest" description="Disordered" evidence="1">
    <location>
        <begin position="387"/>
        <end position="421"/>
    </location>
</feature>
<dbReference type="EMBL" id="AGSI01000009">
    <property type="protein sequence ID" value="EIE22751.1"/>
    <property type="molecule type" value="Genomic_DNA"/>
</dbReference>
<feature type="region of interest" description="Disordered" evidence="1">
    <location>
        <begin position="24"/>
        <end position="53"/>
    </location>
</feature>
<keyword evidence="3" id="KW-1185">Reference proteome</keyword>
<accession>I0YWI2</accession>
<sequence>MIPSHHGVAPNPPMLHHSLQHMQPARGLSSHAGVAQPQERRREPVWQAGEEDQSIQHAIAESSSGTNSVRPLPTGGLGLRLKKSASLLEWLNKKLAEQGQQSDAQPGSCSAFDLSHYSIDDGSGGVDGRKALETVYSAGTTGRSSPPQDVTMAGPDGASSCMSETGLHAWRYLSSEADSVADSATPRSNRCPPGEAPDPHRMCDSPLPVSQSHFDLESFAASILMDDHVGHLEHSLPMDLTGNTSMLLGLDEGLDSTAGCSMQAQPPPPQPCFSQYSDGMLHRGVEMCSGAPPVIVTGVGYSGHMSVPGGADRAAPAECFNAFLLDTAEFQGAPMGLSDMLEDSARAQLSRTASLPPNPNRHLGHLSFQHSEPCSPAANRCLLRTESMPDRELASPRGSRGRARTVGDLLKPGASGVAKTLGSPRNMRASLEMPRGALLAEAFMECMFYA</sequence>